<keyword evidence="2" id="KW-1185">Reference proteome</keyword>
<evidence type="ECO:0000313" key="1">
    <source>
        <dbReference type="EMBL" id="KUL33267.1"/>
    </source>
</evidence>
<dbReference type="AlphaFoldDB" id="A0A117MSE0"/>
<name>A0A117MSE0_CHLLI</name>
<evidence type="ECO:0000313" key="2">
    <source>
        <dbReference type="Proteomes" id="UP000053937"/>
    </source>
</evidence>
<accession>A0A117MSE0</accession>
<dbReference type="Proteomes" id="UP000053937">
    <property type="component" value="Unassembled WGS sequence"/>
</dbReference>
<reference evidence="1 2" key="1">
    <citation type="submission" date="2015-10" db="EMBL/GenBank/DDBJ databases">
        <title>Draft Genome Sequence of Chlorobium limicola strain Frasassi Growing under Artificial Lighting in the Frasassi Cave System.</title>
        <authorList>
            <person name="Mansor M."/>
            <person name="Macalady J."/>
        </authorList>
    </citation>
    <scope>NUCLEOTIDE SEQUENCE [LARGE SCALE GENOMIC DNA]</scope>
    <source>
        <strain evidence="1 2">Frasassi</strain>
    </source>
</reference>
<gene>
    <name evidence="1" type="ORF">ASB62_00180</name>
</gene>
<sequence length="89" mass="9865">MRWAARGLLQIGKKTGKMRIEATQKIDMCVPDTLIPHVTSGTVFISFSYGPERSLPANPAVDIPCIPALSNRVKPDFRTSQARQRSLLL</sequence>
<proteinExistence type="predicted"/>
<dbReference type="EMBL" id="LMBR01000001">
    <property type="protein sequence ID" value="KUL33267.1"/>
    <property type="molecule type" value="Genomic_DNA"/>
</dbReference>
<organism evidence="1 2">
    <name type="scientific">Chlorobium limicola</name>
    <dbReference type="NCBI Taxonomy" id="1092"/>
    <lineage>
        <taxon>Bacteria</taxon>
        <taxon>Pseudomonadati</taxon>
        <taxon>Chlorobiota</taxon>
        <taxon>Chlorobiia</taxon>
        <taxon>Chlorobiales</taxon>
        <taxon>Chlorobiaceae</taxon>
        <taxon>Chlorobium/Pelodictyon group</taxon>
        <taxon>Chlorobium</taxon>
    </lineage>
</organism>
<comment type="caution">
    <text evidence="1">The sequence shown here is derived from an EMBL/GenBank/DDBJ whole genome shotgun (WGS) entry which is preliminary data.</text>
</comment>
<protein>
    <submittedName>
        <fullName evidence="1">Uncharacterized protein</fullName>
    </submittedName>
</protein>